<comment type="caution">
    <text evidence="3">The sequence shown here is derived from an EMBL/GenBank/DDBJ whole genome shotgun (WGS) entry which is preliminary data.</text>
</comment>
<gene>
    <name evidence="3" type="ORF">C1I63_04100</name>
</gene>
<dbReference type="EMBL" id="PZPL01000001">
    <property type="protein sequence ID" value="PTL72101.1"/>
    <property type="molecule type" value="Genomic_DNA"/>
</dbReference>
<organism evidence="3 4">
    <name type="scientific">Rathayibacter caricis DSM 15933</name>
    <dbReference type="NCBI Taxonomy" id="1328867"/>
    <lineage>
        <taxon>Bacteria</taxon>
        <taxon>Bacillati</taxon>
        <taxon>Actinomycetota</taxon>
        <taxon>Actinomycetes</taxon>
        <taxon>Micrococcales</taxon>
        <taxon>Microbacteriaceae</taxon>
        <taxon>Rathayibacter</taxon>
    </lineage>
</organism>
<evidence type="ECO:0000313" key="3">
    <source>
        <dbReference type="EMBL" id="PTL72101.1"/>
    </source>
</evidence>
<dbReference type="InterPro" id="IPR050300">
    <property type="entry name" value="GDXG_lipolytic_enzyme"/>
</dbReference>
<dbReference type="SUPFAM" id="SSF53474">
    <property type="entry name" value="alpha/beta-Hydrolases"/>
    <property type="match status" value="1"/>
</dbReference>
<evidence type="ECO:0000256" key="1">
    <source>
        <dbReference type="ARBA" id="ARBA00022801"/>
    </source>
</evidence>
<dbReference type="Pfam" id="PF07859">
    <property type="entry name" value="Abhydrolase_3"/>
    <property type="match status" value="1"/>
</dbReference>
<dbReference type="InterPro" id="IPR013094">
    <property type="entry name" value="AB_hydrolase_3"/>
</dbReference>
<dbReference type="PANTHER" id="PTHR48081">
    <property type="entry name" value="AB HYDROLASE SUPERFAMILY PROTEIN C4A8.06C"/>
    <property type="match status" value="1"/>
</dbReference>
<dbReference type="AlphaFoldDB" id="A0A2T4URG7"/>
<name>A0A2T4URG7_9MICO</name>
<evidence type="ECO:0000313" key="4">
    <source>
        <dbReference type="Proteomes" id="UP000241085"/>
    </source>
</evidence>
<dbReference type="PANTHER" id="PTHR48081:SF8">
    <property type="entry name" value="ALPHA_BETA HYDROLASE FOLD-3 DOMAIN-CONTAINING PROTEIN-RELATED"/>
    <property type="match status" value="1"/>
</dbReference>
<sequence>MTASARTAATASLFHPDLALGRWIPPVSLGPRLLRLATRREAVGGEAPADLLVEDVEIPGSDGAPPIRARSYRPRVLRGTAPALLWVHGGGMVLGSRFQDEASNIAFARTLGITVLSVEYRLSPAHPAPAALEDVLAAFHWLVEHADERGVDPHRIAIGGASAGGGLAAGATLLAHDRGGPQPAFQLLVYPMLDDRTVTRPGPTPPGVRVWTPGSNRFGWTSYLGTEPGGADVSPYAAPARRDDLTGLPPAWIGVGTLDLFHDEDVRHAERLRAAGVPCELEIVQGAFHGFDALFRRTGVAKRFWAAQAAALAAALTP</sequence>
<dbReference type="RefSeq" id="WP_107573874.1">
    <property type="nucleotide sequence ID" value="NZ_PZPL01000001.1"/>
</dbReference>
<proteinExistence type="predicted"/>
<accession>A0A2T4URG7</accession>
<dbReference type="Proteomes" id="UP000241085">
    <property type="component" value="Unassembled WGS sequence"/>
</dbReference>
<evidence type="ECO:0000259" key="2">
    <source>
        <dbReference type="Pfam" id="PF07859"/>
    </source>
</evidence>
<feature type="domain" description="Alpha/beta hydrolase fold-3" evidence="2">
    <location>
        <begin position="84"/>
        <end position="291"/>
    </location>
</feature>
<protein>
    <submittedName>
        <fullName evidence="3">Alpha/beta hydrolase</fullName>
    </submittedName>
</protein>
<keyword evidence="4" id="KW-1185">Reference proteome</keyword>
<dbReference type="Gene3D" id="3.40.50.1820">
    <property type="entry name" value="alpha/beta hydrolase"/>
    <property type="match status" value="1"/>
</dbReference>
<keyword evidence="1 3" id="KW-0378">Hydrolase</keyword>
<reference evidence="3 4" key="1">
    <citation type="submission" date="2018-03" db="EMBL/GenBank/DDBJ databases">
        <title>Bacteriophage NCPPB3778 and a type I-E CRISPR drive the evolution of the US Biological Select Agent, Rathayibacter toxicus.</title>
        <authorList>
            <person name="Davis E.W.II."/>
            <person name="Tabima J.F."/>
            <person name="Weisberg A.J."/>
            <person name="Dantas Lopes L."/>
            <person name="Wiseman M.S."/>
            <person name="Wiseman M.S."/>
            <person name="Pupko T."/>
            <person name="Belcher M.S."/>
            <person name="Sechler A.J."/>
            <person name="Tancos M.A."/>
            <person name="Schroeder B.K."/>
            <person name="Murray T.D."/>
            <person name="Luster D.G."/>
            <person name="Schneider W.L."/>
            <person name="Rogers E."/>
            <person name="Andreote F.D."/>
            <person name="Grunwald N.J."/>
            <person name="Putnam M.L."/>
            <person name="Chang J.H."/>
        </authorList>
    </citation>
    <scope>NUCLEOTIDE SEQUENCE [LARGE SCALE GENOMIC DNA]</scope>
    <source>
        <strain evidence="3 4">DSM 15933</strain>
    </source>
</reference>
<dbReference type="GO" id="GO:0016787">
    <property type="term" value="F:hydrolase activity"/>
    <property type="evidence" value="ECO:0007669"/>
    <property type="project" value="UniProtKB-KW"/>
</dbReference>
<dbReference type="InterPro" id="IPR029058">
    <property type="entry name" value="AB_hydrolase_fold"/>
</dbReference>